<sequence>MKLRQIDFRWYSASSLVLFSALFGLIGMLSLHIHTVSPQEAAAGEVILGTMEEVTFSPFTAFDVWWFFLFTVIGAAAIVVLSRVALIFAGRGKGASFRVTVRMALLFAVVMLVCWLPYMLTWFPGGVYSDTLNVIDQAYGVVPLSNQHTLLYTFEWKVCLKLAGYNLFIGCALMMAFQAVVMAAVCSYTVLWLNRHGVGRVGCAFSACFFALFPLFPYYVVSLWKDTTFSAFVLWFCLCFADAVLTRGRISRVQVASLCVSALLVAFARNNGKYIVLAAAVFLLVVCRREIREALVSLFVPLFATLLVIIVVQGPVYSRLGVDSSSTVESLGVPIQQVARVIAYDGELSPEAEDVFYSIMPRETWKAAYRPLLVDSVKWNPSFNASALSEDKLGFVRAYLDTGLRNPQLYLEGFLMSNAGFWDPLMGANENVAYVQLDMWSGSTVSQVDVIESLTGVSLRSLLQPHGYFSCALFALIMLASLAVLAVNRQWQWVCALVPMLLLWGTLIIASPIAYSLRYCYALVLAIPLFVAFPVLALRWPTVEGPLYLTRDRENETVMMDVDSSDQTLSHKE</sequence>
<name>A0A1Y3U777_9ACTN</name>
<reference evidence="3" key="1">
    <citation type="submission" date="2017-04" db="EMBL/GenBank/DDBJ databases">
        <title>Function of individual gut microbiota members based on whole genome sequencing of pure cultures obtained from chicken caecum.</title>
        <authorList>
            <person name="Medvecky M."/>
            <person name="Cejkova D."/>
            <person name="Polansky O."/>
            <person name="Karasova D."/>
            <person name="Kubasova T."/>
            <person name="Cizek A."/>
            <person name="Rychlik I."/>
        </authorList>
    </citation>
    <scope>NUCLEOTIDE SEQUENCE [LARGE SCALE GENOMIC DNA]</scope>
    <source>
        <strain evidence="3">An70</strain>
    </source>
</reference>
<gene>
    <name evidence="2" type="ORF">B5G21_01350</name>
</gene>
<feature type="transmembrane region" description="Helical" evidence="1">
    <location>
        <begin position="101"/>
        <end position="120"/>
    </location>
</feature>
<feature type="transmembrane region" description="Helical" evidence="1">
    <location>
        <begin position="203"/>
        <end position="221"/>
    </location>
</feature>
<comment type="caution">
    <text evidence="2">The sequence shown here is derived from an EMBL/GenBank/DDBJ whole genome shotgun (WGS) entry which is preliminary data.</text>
</comment>
<dbReference type="Pfam" id="PF19484">
    <property type="entry name" value="DUF6020"/>
    <property type="match status" value="1"/>
</dbReference>
<keyword evidence="1" id="KW-0812">Transmembrane</keyword>
<proteinExistence type="predicted"/>
<dbReference type="AlphaFoldDB" id="A0A1Y3U777"/>
<evidence type="ECO:0000313" key="3">
    <source>
        <dbReference type="Proteomes" id="UP000196560"/>
    </source>
</evidence>
<feature type="transmembrane region" description="Helical" evidence="1">
    <location>
        <begin position="494"/>
        <end position="515"/>
    </location>
</feature>
<feature type="transmembrane region" description="Helical" evidence="1">
    <location>
        <begin position="521"/>
        <end position="541"/>
    </location>
</feature>
<dbReference type="EMBL" id="NFHO01000001">
    <property type="protein sequence ID" value="OUN44604.1"/>
    <property type="molecule type" value="Genomic_DNA"/>
</dbReference>
<dbReference type="RefSeq" id="WP_087185699.1">
    <property type="nucleotide sequence ID" value="NZ_NFHO01000001.1"/>
</dbReference>
<feature type="transmembrane region" description="Helical" evidence="1">
    <location>
        <begin position="274"/>
        <end position="291"/>
    </location>
</feature>
<evidence type="ECO:0000256" key="1">
    <source>
        <dbReference type="SAM" id="Phobius"/>
    </source>
</evidence>
<feature type="transmembrane region" description="Helical" evidence="1">
    <location>
        <begin position="298"/>
        <end position="317"/>
    </location>
</feature>
<dbReference type="Proteomes" id="UP000196560">
    <property type="component" value="Unassembled WGS sequence"/>
</dbReference>
<keyword evidence="3" id="KW-1185">Reference proteome</keyword>
<feature type="transmembrane region" description="Helical" evidence="1">
    <location>
        <begin position="67"/>
        <end position="89"/>
    </location>
</feature>
<keyword evidence="1" id="KW-1133">Transmembrane helix</keyword>
<evidence type="ECO:0000313" key="2">
    <source>
        <dbReference type="EMBL" id="OUN44604.1"/>
    </source>
</evidence>
<feature type="transmembrane region" description="Helical" evidence="1">
    <location>
        <begin position="167"/>
        <end position="191"/>
    </location>
</feature>
<dbReference type="InterPro" id="IPR046062">
    <property type="entry name" value="DUF6020"/>
</dbReference>
<keyword evidence="1" id="KW-0472">Membrane</keyword>
<accession>A0A1Y3U777</accession>
<protein>
    <recommendedName>
        <fullName evidence="4">Glycosyltransferase RgtA/B/C/D-like domain-containing protein</fullName>
    </recommendedName>
</protein>
<organism evidence="2 3">
    <name type="scientific">Enorma massiliensis</name>
    <dbReference type="NCBI Taxonomy" id="1472761"/>
    <lineage>
        <taxon>Bacteria</taxon>
        <taxon>Bacillati</taxon>
        <taxon>Actinomycetota</taxon>
        <taxon>Coriobacteriia</taxon>
        <taxon>Coriobacteriales</taxon>
        <taxon>Coriobacteriaceae</taxon>
        <taxon>Enorma</taxon>
    </lineage>
</organism>
<evidence type="ECO:0008006" key="4">
    <source>
        <dbReference type="Google" id="ProtNLM"/>
    </source>
</evidence>
<feature type="transmembrane region" description="Helical" evidence="1">
    <location>
        <begin position="467"/>
        <end position="487"/>
    </location>
</feature>